<keyword evidence="9" id="KW-1185">Reference proteome</keyword>
<dbReference type="InterPro" id="IPR041677">
    <property type="entry name" value="DNA2/NAM7_AAA_11"/>
</dbReference>
<dbReference type="Gene3D" id="3.40.50.300">
    <property type="entry name" value="P-loop containing nucleotide triphosphate hydrolases"/>
    <property type="match status" value="3"/>
</dbReference>
<gene>
    <name evidence="8" type="ORF">QM524_02800</name>
</gene>
<dbReference type="InterPro" id="IPR050534">
    <property type="entry name" value="Coronavir_polyprotein_1ab"/>
</dbReference>
<evidence type="ECO:0000256" key="4">
    <source>
        <dbReference type="ARBA" id="ARBA00022806"/>
    </source>
</evidence>
<proteinExistence type="inferred from homology"/>
<comment type="caution">
    <text evidence="8">The sequence shown here is derived from an EMBL/GenBank/DDBJ whole genome shotgun (WGS) entry which is preliminary data.</text>
</comment>
<dbReference type="Pfam" id="PF13086">
    <property type="entry name" value="AAA_11"/>
    <property type="match status" value="1"/>
</dbReference>
<evidence type="ECO:0000313" key="8">
    <source>
        <dbReference type="EMBL" id="MDI9858130.1"/>
    </source>
</evidence>
<feature type="domain" description="DNA2/NAM7 helicase-like C-terminal" evidence="7">
    <location>
        <begin position="763"/>
        <end position="947"/>
    </location>
</feature>
<comment type="similarity">
    <text evidence="1">Belongs to the DNA2/NAM7 helicase family.</text>
</comment>
<dbReference type="Proteomes" id="UP001236507">
    <property type="component" value="Unassembled WGS sequence"/>
</dbReference>
<dbReference type="GO" id="GO:0016787">
    <property type="term" value="F:hydrolase activity"/>
    <property type="evidence" value="ECO:0007669"/>
    <property type="project" value="UniProtKB-KW"/>
</dbReference>
<name>A0ABT6Y3K1_9BACT</name>
<keyword evidence="4 8" id="KW-0347">Helicase</keyword>
<reference evidence="8 9" key="1">
    <citation type="submission" date="2023-05" db="EMBL/GenBank/DDBJ databases">
        <title>Novel species of genus Flectobacillus isolated from stream in China.</title>
        <authorList>
            <person name="Lu H."/>
        </authorList>
    </citation>
    <scope>NUCLEOTIDE SEQUENCE [LARGE SCALE GENOMIC DNA]</scope>
    <source>
        <strain evidence="8 9">KCTC 42575</strain>
    </source>
</reference>
<dbReference type="RefSeq" id="WP_283343382.1">
    <property type="nucleotide sequence ID" value="NZ_JASHIF010000002.1"/>
</dbReference>
<evidence type="ECO:0000313" key="9">
    <source>
        <dbReference type="Proteomes" id="UP001236507"/>
    </source>
</evidence>
<dbReference type="InterPro" id="IPR027417">
    <property type="entry name" value="P-loop_NTPase"/>
</dbReference>
<evidence type="ECO:0000256" key="2">
    <source>
        <dbReference type="ARBA" id="ARBA00022741"/>
    </source>
</evidence>
<evidence type="ECO:0000256" key="3">
    <source>
        <dbReference type="ARBA" id="ARBA00022801"/>
    </source>
</evidence>
<evidence type="ECO:0000259" key="7">
    <source>
        <dbReference type="Pfam" id="PF13087"/>
    </source>
</evidence>
<accession>A0ABT6Y3K1</accession>
<dbReference type="SUPFAM" id="SSF52540">
    <property type="entry name" value="P-loop containing nucleoside triphosphate hydrolases"/>
    <property type="match status" value="1"/>
</dbReference>
<feature type="domain" description="DNA2/NAM7 helicase helicase" evidence="6">
    <location>
        <begin position="268"/>
        <end position="341"/>
    </location>
</feature>
<dbReference type="EMBL" id="JASHIF010000002">
    <property type="protein sequence ID" value="MDI9858130.1"/>
    <property type="molecule type" value="Genomic_DNA"/>
</dbReference>
<dbReference type="Pfam" id="PF13087">
    <property type="entry name" value="AAA_12"/>
    <property type="match status" value="1"/>
</dbReference>
<organism evidence="8 9">
    <name type="scientific">Flectobacillus roseus</name>
    <dbReference type="NCBI Taxonomy" id="502259"/>
    <lineage>
        <taxon>Bacteria</taxon>
        <taxon>Pseudomonadati</taxon>
        <taxon>Bacteroidota</taxon>
        <taxon>Cytophagia</taxon>
        <taxon>Cytophagales</taxon>
        <taxon>Flectobacillaceae</taxon>
        <taxon>Flectobacillus</taxon>
    </lineage>
</organism>
<dbReference type="InterPro" id="IPR047187">
    <property type="entry name" value="SF1_C_Upf1"/>
</dbReference>
<dbReference type="EC" id="3.6.4.-" evidence="8"/>
<dbReference type="CDD" id="cd18808">
    <property type="entry name" value="SF1_C_Upf1"/>
    <property type="match status" value="1"/>
</dbReference>
<dbReference type="PANTHER" id="PTHR43788">
    <property type="entry name" value="DNA2/NAM7 HELICASE FAMILY MEMBER"/>
    <property type="match status" value="1"/>
</dbReference>
<dbReference type="GO" id="GO:0004386">
    <property type="term" value="F:helicase activity"/>
    <property type="evidence" value="ECO:0007669"/>
    <property type="project" value="UniProtKB-KW"/>
</dbReference>
<evidence type="ECO:0000259" key="6">
    <source>
        <dbReference type="Pfam" id="PF13086"/>
    </source>
</evidence>
<keyword evidence="5" id="KW-0067">ATP-binding</keyword>
<evidence type="ECO:0000256" key="1">
    <source>
        <dbReference type="ARBA" id="ARBA00007913"/>
    </source>
</evidence>
<keyword evidence="2" id="KW-0547">Nucleotide-binding</keyword>
<dbReference type="PANTHER" id="PTHR43788:SF8">
    <property type="entry name" value="DNA-BINDING PROTEIN SMUBP-2"/>
    <property type="match status" value="1"/>
</dbReference>
<dbReference type="InterPro" id="IPR041679">
    <property type="entry name" value="DNA2/NAM7-like_C"/>
</dbReference>
<sequence length="968" mass="112565">MIEKKLLAYWKTCLAQAMKANIDVEVNEKLRFSADVWRLGMIDEQVCETFFQEQEKKRNHEKGIRSDKDPKWERPEVLHLLVSPCYLEPQREEHLFFTPKPIYPFWFPILLHRGGHFSIVDEYFPVVPREWMSPVGNEDTDFVFCQLDSLEELLSKDRNTFLRWENYVEYLEESFFALREQSIEEFSEDDYRVVYETTIVVPEKDMQAGAAIVSLYEHLENAKQLPSLLKDMIGLKEQKKLTSPVKIAQWLETHLQHLGQMGGAFPLSISQRNALATLSQERKSSVFAVNGPPGTGKTTLIQSIVANQVVQTAIQGQDPAIMLACSANNQAVLNIIESFKPQRAERFQDLQDRWLPDLEGYATYLPARNKTEKELVNINYMKLDDSGLFARLEEEAYVEKAERYFLNMVERYTHKRTDDISEAYFWLQTEIKNLQKSLEEGRILWKIVCEKMAEFTQRSIDPKHWADLEENQDYWLAIESSIEDQLYHIQATARPMIRQTVLNLEPLKDTSRSRLKSFFETKLKLIQEVIKAWAIWEKWKRQYGIFSNPCTDEEKVWEKDFLKLRQFNSRNQYFFDEVDTQIRYKAFLLAIHYWEGRWIEAISDQLKNESPNKGLAGRKLMWRTRAMLTPCFVSTFFMAPRFFSYLKFAGENEDGSKKWETPPMLEFVDFLIVDEAGQVSPEVGLASFGLAKQAVIVGDIQQIEPVWNTIFKIDLGNLLKNELIENEQDTFLSKLQERGFAASSGSIMKMALEATDVFDPISEQKGIMLLEHRRCHPAIISYCNDLAYKGLLKPMKLSDVSQQIFPPMVLLDQPSTSTVRNKERFNEEEADEICRWLLANKGTIERHYTEKAKQYKRIEELVGIITPFRGQRKILYKKLKKIGIDTHLMKIGTVHALQGAEREIILFSPVYAPDDAEVFFFDRKNRPNMLNVAVSRAKSSFVVIGNAGVFQKNPTAPSGKLYQYLSKI</sequence>
<evidence type="ECO:0000256" key="5">
    <source>
        <dbReference type="ARBA" id="ARBA00022840"/>
    </source>
</evidence>
<keyword evidence="3 8" id="KW-0378">Hydrolase</keyword>
<protein>
    <submittedName>
        <fullName evidence="8">DEAD/DEAH box helicase</fullName>
        <ecNumber evidence="8">3.6.4.-</ecNumber>
    </submittedName>
</protein>